<sequence>MSKEYAEMRKAYMGFDRKVDAAKEAEINKERRPFVTGCLPCSGDHNKTYKRENYMKGMERALNFADNK</sequence>
<comment type="caution">
    <text evidence="1">The sequence shown here is derived from an EMBL/GenBank/DDBJ whole genome shotgun (WGS) entry which is preliminary data.</text>
</comment>
<dbReference type="AlphaFoldDB" id="A0AA38FN51"/>
<reference evidence="1 2" key="1">
    <citation type="journal article" date="2021" name="Nat. Plants">
        <title>The Taxus genome provides insights into paclitaxel biosynthesis.</title>
        <authorList>
            <person name="Xiong X."/>
            <person name="Gou J."/>
            <person name="Liao Q."/>
            <person name="Li Y."/>
            <person name="Zhou Q."/>
            <person name="Bi G."/>
            <person name="Li C."/>
            <person name="Du R."/>
            <person name="Wang X."/>
            <person name="Sun T."/>
            <person name="Guo L."/>
            <person name="Liang H."/>
            <person name="Lu P."/>
            <person name="Wu Y."/>
            <person name="Zhang Z."/>
            <person name="Ro D.K."/>
            <person name="Shang Y."/>
            <person name="Huang S."/>
            <person name="Yan J."/>
        </authorList>
    </citation>
    <scope>NUCLEOTIDE SEQUENCE [LARGE SCALE GENOMIC DNA]</scope>
    <source>
        <strain evidence="1">Ta-2019</strain>
    </source>
</reference>
<dbReference type="Proteomes" id="UP000824469">
    <property type="component" value="Unassembled WGS sequence"/>
</dbReference>
<keyword evidence="2" id="KW-1185">Reference proteome</keyword>
<accession>A0AA38FN51</accession>
<protein>
    <submittedName>
        <fullName evidence="1">Uncharacterized protein</fullName>
    </submittedName>
</protein>
<proteinExistence type="predicted"/>
<name>A0AA38FN51_TAXCH</name>
<evidence type="ECO:0000313" key="1">
    <source>
        <dbReference type="EMBL" id="KAH9307126.1"/>
    </source>
</evidence>
<evidence type="ECO:0000313" key="2">
    <source>
        <dbReference type="Proteomes" id="UP000824469"/>
    </source>
</evidence>
<organism evidence="1 2">
    <name type="scientific">Taxus chinensis</name>
    <name type="common">Chinese yew</name>
    <name type="synonym">Taxus wallichiana var. chinensis</name>
    <dbReference type="NCBI Taxonomy" id="29808"/>
    <lineage>
        <taxon>Eukaryota</taxon>
        <taxon>Viridiplantae</taxon>
        <taxon>Streptophyta</taxon>
        <taxon>Embryophyta</taxon>
        <taxon>Tracheophyta</taxon>
        <taxon>Spermatophyta</taxon>
        <taxon>Pinopsida</taxon>
        <taxon>Pinidae</taxon>
        <taxon>Conifers II</taxon>
        <taxon>Cupressales</taxon>
        <taxon>Taxaceae</taxon>
        <taxon>Taxus</taxon>
    </lineage>
</organism>
<dbReference type="EMBL" id="JAHRHJ020000008">
    <property type="protein sequence ID" value="KAH9307126.1"/>
    <property type="molecule type" value="Genomic_DNA"/>
</dbReference>
<gene>
    <name evidence="1" type="ORF">KI387_043798</name>
</gene>
<feature type="non-terminal residue" evidence="1">
    <location>
        <position position="68"/>
    </location>
</feature>